<dbReference type="GO" id="GO:0008113">
    <property type="term" value="F:peptide-methionine (S)-S-oxide reductase activity"/>
    <property type="evidence" value="ECO:0007669"/>
    <property type="project" value="UniProtKB-UniRule"/>
</dbReference>
<evidence type="ECO:0000256" key="4">
    <source>
        <dbReference type="HAMAP-Rule" id="MF_01401"/>
    </source>
</evidence>
<accession>A0A512DLM8</accession>
<dbReference type="EC" id="1.8.4.11" evidence="4"/>
<name>A0A512DLM8_9PROT</name>
<dbReference type="OrthoDB" id="4174719at2"/>
<evidence type="ECO:0000256" key="3">
    <source>
        <dbReference type="ARBA" id="ARBA00048782"/>
    </source>
</evidence>
<evidence type="ECO:0000256" key="5">
    <source>
        <dbReference type="SAM" id="SignalP"/>
    </source>
</evidence>
<dbReference type="InterPro" id="IPR036509">
    <property type="entry name" value="Met_Sox_Rdtase_MsrA_sf"/>
</dbReference>
<dbReference type="Pfam" id="PF01625">
    <property type="entry name" value="PMSR"/>
    <property type="match status" value="1"/>
</dbReference>
<dbReference type="GO" id="GO:0005737">
    <property type="term" value="C:cytoplasm"/>
    <property type="evidence" value="ECO:0007669"/>
    <property type="project" value="TreeGrafter"/>
</dbReference>
<dbReference type="EMBL" id="BJYZ01000006">
    <property type="protein sequence ID" value="GEO37381.1"/>
    <property type="molecule type" value="Genomic_DNA"/>
</dbReference>
<feature type="signal peptide" evidence="5">
    <location>
        <begin position="1"/>
        <end position="26"/>
    </location>
</feature>
<comment type="function">
    <text evidence="4">Has an important function as a repair enzyme for proteins that have been inactivated by oxidation. Catalyzes the reversible oxidation-reduction of methionine sulfoxide in proteins to methionine.</text>
</comment>
<evidence type="ECO:0000256" key="2">
    <source>
        <dbReference type="ARBA" id="ARBA00047806"/>
    </source>
</evidence>
<dbReference type="GO" id="GO:0034599">
    <property type="term" value="P:cellular response to oxidative stress"/>
    <property type="evidence" value="ECO:0007669"/>
    <property type="project" value="TreeGrafter"/>
</dbReference>
<evidence type="ECO:0000313" key="7">
    <source>
        <dbReference type="EMBL" id="GEO37381.1"/>
    </source>
</evidence>
<dbReference type="InterPro" id="IPR050162">
    <property type="entry name" value="MsrA_MetSO_reductase"/>
</dbReference>
<dbReference type="SUPFAM" id="SSF55068">
    <property type="entry name" value="Peptide methionine sulfoxide reductase"/>
    <property type="match status" value="1"/>
</dbReference>
<evidence type="ECO:0000256" key="1">
    <source>
        <dbReference type="ARBA" id="ARBA00023002"/>
    </source>
</evidence>
<sequence>MKFRSVLSRAALTLGLLCAGTAAAMAAEPAGKTESVILAGGCFWCVESDFDKVPGVLETVSGYAGGTFPNPTYERHPGHREVVRITYDPAKVTFPQLVSYFWRTIDPVDGAGQFCDRGEAYTTAIYPLTSEQTEQANRSKAHIEEVLGKKVATPVIQLDPKGFTEAEGYHQNYHTINSIKYSFYRYSCGRDARLKQLWGDDAGKWPPRDGMS</sequence>
<dbReference type="InterPro" id="IPR002569">
    <property type="entry name" value="Met_Sox_Rdtase_MsrA_dom"/>
</dbReference>
<dbReference type="AlphaFoldDB" id="A0A512DLM8"/>
<evidence type="ECO:0000313" key="8">
    <source>
        <dbReference type="Proteomes" id="UP000321523"/>
    </source>
</evidence>
<dbReference type="PANTHER" id="PTHR42799">
    <property type="entry name" value="MITOCHONDRIAL PEPTIDE METHIONINE SULFOXIDE REDUCTASE"/>
    <property type="match status" value="1"/>
</dbReference>
<reference evidence="7 8" key="1">
    <citation type="submission" date="2019-07" db="EMBL/GenBank/DDBJ databases">
        <title>Whole genome shotgun sequence of Skermanella aerolata NBRC 106429.</title>
        <authorList>
            <person name="Hosoyama A."/>
            <person name="Uohara A."/>
            <person name="Ohji S."/>
            <person name="Ichikawa N."/>
        </authorList>
    </citation>
    <scope>NUCLEOTIDE SEQUENCE [LARGE SCALE GENOMIC DNA]</scope>
    <source>
        <strain evidence="7 8">NBRC 106429</strain>
    </source>
</reference>
<comment type="catalytic activity">
    <reaction evidence="2 4">
        <text>L-methionyl-[protein] + [thioredoxin]-disulfide + H2O = L-methionyl-(S)-S-oxide-[protein] + [thioredoxin]-dithiol</text>
        <dbReference type="Rhea" id="RHEA:14217"/>
        <dbReference type="Rhea" id="RHEA-COMP:10698"/>
        <dbReference type="Rhea" id="RHEA-COMP:10700"/>
        <dbReference type="Rhea" id="RHEA-COMP:12313"/>
        <dbReference type="Rhea" id="RHEA-COMP:12315"/>
        <dbReference type="ChEBI" id="CHEBI:15377"/>
        <dbReference type="ChEBI" id="CHEBI:16044"/>
        <dbReference type="ChEBI" id="CHEBI:29950"/>
        <dbReference type="ChEBI" id="CHEBI:44120"/>
        <dbReference type="ChEBI" id="CHEBI:50058"/>
        <dbReference type="EC" id="1.8.4.11"/>
    </reaction>
</comment>
<comment type="caution">
    <text evidence="7">The sequence shown here is derived from an EMBL/GenBank/DDBJ whole genome shotgun (WGS) entry which is preliminary data.</text>
</comment>
<feature type="chain" id="PRO_5022086281" description="Peptide methionine sulfoxide reductase MsrA" evidence="5">
    <location>
        <begin position="27"/>
        <end position="212"/>
    </location>
</feature>
<dbReference type="GO" id="GO:0033744">
    <property type="term" value="F:L-methionine:thioredoxin-disulfide S-oxidoreductase activity"/>
    <property type="evidence" value="ECO:0007669"/>
    <property type="project" value="RHEA"/>
</dbReference>
<comment type="catalytic activity">
    <reaction evidence="3 4">
        <text>[thioredoxin]-disulfide + L-methionine + H2O = L-methionine (S)-S-oxide + [thioredoxin]-dithiol</text>
        <dbReference type="Rhea" id="RHEA:19993"/>
        <dbReference type="Rhea" id="RHEA-COMP:10698"/>
        <dbReference type="Rhea" id="RHEA-COMP:10700"/>
        <dbReference type="ChEBI" id="CHEBI:15377"/>
        <dbReference type="ChEBI" id="CHEBI:29950"/>
        <dbReference type="ChEBI" id="CHEBI:50058"/>
        <dbReference type="ChEBI" id="CHEBI:57844"/>
        <dbReference type="ChEBI" id="CHEBI:58772"/>
        <dbReference type="EC" id="1.8.4.11"/>
    </reaction>
</comment>
<gene>
    <name evidence="7" type="primary">msrA_3</name>
    <name evidence="4" type="synonym">msrA</name>
    <name evidence="7" type="ORF">SAE02_15290</name>
</gene>
<dbReference type="Gene3D" id="3.30.1060.10">
    <property type="entry name" value="Peptide methionine sulphoxide reductase MsrA"/>
    <property type="match status" value="1"/>
</dbReference>
<protein>
    <recommendedName>
        <fullName evidence="4">Peptide methionine sulfoxide reductase MsrA</fullName>
        <shortName evidence="4">Protein-methionine-S-oxide reductase</shortName>
        <ecNumber evidence="4">1.8.4.11</ecNumber>
    </recommendedName>
    <alternativeName>
        <fullName evidence="4">Peptide-methionine (S)-S-oxide reductase</fullName>
        <shortName evidence="4">Peptide Met(O) reductase</shortName>
    </alternativeName>
</protein>
<feature type="active site" evidence="4">
    <location>
        <position position="42"/>
    </location>
</feature>
<dbReference type="PANTHER" id="PTHR42799:SF2">
    <property type="entry name" value="MITOCHONDRIAL PEPTIDE METHIONINE SULFOXIDE REDUCTASE"/>
    <property type="match status" value="1"/>
</dbReference>
<evidence type="ECO:0000259" key="6">
    <source>
        <dbReference type="Pfam" id="PF01625"/>
    </source>
</evidence>
<dbReference type="RefSeq" id="WP_044427043.1">
    <property type="nucleotide sequence ID" value="NZ_BJYZ01000006.1"/>
</dbReference>
<keyword evidence="1 4" id="KW-0560">Oxidoreductase</keyword>
<dbReference type="NCBIfam" id="TIGR00401">
    <property type="entry name" value="msrA"/>
    <property type="match status" value="1"/>
</dbReference>
<organism evidence="7 8">
    <name type="scientific">Skermanella aerolata</name>
    <dbReference type="NCBI Taxonomy" id="393310"/>
    <lineage>
        <taxon>Bacteria</taxon>
        <taxon>Pseudomonadati</taxon>
        <taxon>Pseudomonadota</taxon>
        <taxon>Alphaproteobacteria</taxon>
        <taxon>Rhodospirillales</taxon>
        <taxon>Azospirillaceae</taxon>
        <taxon>Skermanella</taxon>
    </lineage>
</organism>
<dbReference type="Proteomes" id="UP000321523">
    <property type="component" value="Unassembled WGS sequence"/>
</dbReference>
<keyword evidence="5" id="KW-0732">Signal</keyword>
<feature type="domain" description="Peptide methionine sulphoxide reductase MsrA" evidence="6">
    <location>
        <begin position="36"/>
        <end position="181"/>
    </location>
</feature>
<comment type="similarity">
    <text evidence="4">Belongs to the MsrA Met sulfoxide reductase family.</text>
</comment>
<keyword evidence="8" id="KW-1185">Reference proteome</keyword>
<proteinExistence type="inferred from homology"/>
<dbReference type="HAMAP" id="MF_01401">
    <property type="entry name" value="MsrA"/>
    <property type="match status" value="1"/>
</dbReference>